<accession>A0A250X2V3</accession>
<dbReference type="GO" id="GO:0006606">
    <property type="term" value="P:protein import into nucleus"/>
    <property type="evidence" value="ECO:0007669"/>
    <property type="project" value="TreeGrafter"/>
</dbReference>
<comment type="caution">
    <text evidence="7">The sequence shown here is derived from an EMBL/GenBank/DDBJ whole genome shotgun (WGS) entry which is preliminary data.</text>
</comment>
<evidence type="ECO:0000256" key="4">
    <source>
        <dbReference type="ARBA" id="ARBA00023242"/>
    </source>
</evidence>
<gene>
    <name evidence="7" type="ORF">CEUSTIGMA_g4831.t1</name>
</gene>
<dbReference type="OrthoDB" id="435593at2759"/>
<dbReference type="Pfam" id="PF24138">
    <property type="entry name" value="TPR_TNPO3_IPO13_2nd"/>
    <property type="match status" value="1"/>
</dbReference>
<dbReference type="InterPro" id="IPR013598">
    <property type="entry name" value="Exportin-1/Importin-b-like"/>
</dbReference>
<evidence type="ECO:0000313" key="8">
    <source>
        <dbReference type="Proteomes" id="UP000232323"/>
    </source>
</evidence>
<dbReference type="Pfam" id="PF03810">
    <property type="entry name" value="IBN_N"/>
    <property type="match status" value="1"/>
</dbReference>
<keyword evidence="4" id="KW-0539">Nucleus</keyword>
<evidence type="ECO:0000256" key="3">
    <source>
        <dbReference type="ARBA" id="ARBA00022448"/>
    </source>
</evidence>
<keyword evidence="3" id="KW-0813">Transport</keyword>
<organism evidence="7 8">
    <name type="scientific">Chlamydomonas eustigma</name>
    <dbReference type="NCBI Taxonomy" id="1157962"/>
    <lineage>
        <taxon>Eukaryota</taxon>
        <taxon>Viridiplantae</taxon>
        <taxon>Chlorophyta</taxon>
        <taxon>core chlorophytes</taxon>
        <taxon>Chlorophyceae</taxon>
        <taxon>CS clade</taxon>
        <taxon>Chlamydomonadales</taxon>
        <taxon>Chlamydomonadaceae</taxon>
        <taxon>Chlamydomonas</taxon>
    </lineage>
</organism>
<dbReference type="STRING" id="1157962.A0A250X2V3"/>
<dbReference type="Proteomes" id="UP000232323">
    <property type="component" value="Unassembled WGS sequence"/>
</dbReference>
<evidence type="ECO:0000256" key="2">
    <source>
        <dbReference type="ARBA" id="ARBA00007991"/>
    </source>
</evidence>
<protein>
    <recommendedName>
        <fullName evidence="6">Importin N-terminal domain-containing protein</fullName>
    </recommendedName>
</protein>
<dbReference type="GO" id="GO:0031267">
    <property type="term" value="F:small GTPase binding"/>
    <property type="evidence" value="ECO:0007669"/>
    <property type="project" value="InterPro"/>
</dbReference>
<dbReference type="EMBL" id="BEGY01000024">
    <property type="protein sequence ID" value="GAX77385.1"/>
    <property type="molecule type" value="Genomic_DNA"/>
</dbReference>
<feature type="compositionally biased region" description="Polar residues" evidence="5">
    <location>
        <begin position="390"/>
        <end position="405"/>
    </location>
</feature>
<sequence length="1052" mass="113906">MAQQLLSALSALYHNQDVKIKDEADRYLEAWQQSPEAWSIADAILHDPSQGMEAQYFCAQTLRTKVQRDFEELPDGAVESLRDSLLALLLKYSKGSPPVRTQLALALAAMSVHVPSGRWGEGGPVKWLTDKLLSSPSGSTLPCLLELLIVLPQEANSQKVAVRPERRRQHAQELTGAVGLALDILTKCLSQPGDLTNEHVLEAFGSWLKLSCGKGLSVSTLFTHPLTAAALSGLGSSTTFHASVDAVCELVWVTVDPETASIHDEMMPLIQQLVPAVMQLRPRFAVASRRFAEEAGLQAAAANNVRDEFDDDEDTAKGMARLFAEVGEAYIFLIATAVKEVWSPVEAMLEVAAFPDFSIASISFNFWTKLSRQVQMDSKRPLHQHHNGSGVASSSMPSTRFSAPSSDLDPERVRRAQFFRPAFEKLVTVVRGKVRYPEQWSAWSKEQHADFKRQRLDISDVIEDAVGVLGFSLCLDLLLEPLKSVSADMAGGKPFDWRAAEAALYCIRAISNFAVTPAAGSPLLSLLEALPGLPSQEPQLQYTVCQVVAQYAPWLGEALSAGLGSADLAPRLLQMSVGALQKTESAGAGARSLMGLCEHCCPRLGPCLEALVSLYRSVLRAGSCSTMPGKPQDATDRLVAGALEPDVHVAMKAVCTATGKLLPPESLAAAARELQKPVLELLQEIISQHNLPAAQQPNAATTYTSSLTTSNRQSPYLVPLMDRLSTVLTGFQQPNVVADLLGCSWPLLDVLMARCTSVDVNIMERACRALRFGVKVAGMASAPLLPTLLEVLPRLFNQTRHSAILYILSEVIKVFGDQPGRDAQLAPVLQQLVTSACTALPGLKQAGQEPELADDTLLLVTRALGYCPRIVLHTQGTILDSVMNLAMVCTLLQHREACCSALSFLCRLMDPRVIQSCNAEALQIRQNAVRSRGPMLLRLLLAGVAGCVPSSRIKEISSAILALLKAEGQLCLQWIGQALTMLPDSAVAPSDKQALMGAVSNIVSNGLMGRDLSVLDAALEEFGELCRRTHRVMHAAQRALLPPELHPEFMLI</sequence>
<dbReference type="SUPFAM" id="SSF48371">
    <property type="entry name" value="ARM repeat"/>
    <property type="match status" value="1"/>
</dbReference>
<dbReference type="InterPro" id="IPR001494">
    <property type="entry name" value="Importin-beta_N"/>
</dbReference>
<evidence type="ECO:0000256" key="5">
    <source>
        <dbReference type="SAM" id="MobiDB-lite"/>
    </source>
</evidence>
<dbReference type="InterPro" id="IPR057941">
    <property type="entry name" value="TPR_TNPO3_IPO13_2nd"/>
</dbReference>
<comment type="similarity">
    <text evidence="2">Belongs to the importin beta family.</text>
</comment>
<evidence type="ECO:0000256" key="1">
    <source>
        <dbReference type="ARBA" id="ARBA00004123"/>
    </source>
</evidence>
<feature type="domain" description="Importin N-terminal" evidence="6">
    <location>
        <begin position="24"/>
        <end position="91"/>
    </location>
</feature>
<dbReference type="Pfam" id="PF08389">
    <property type="entry name" value="Xpo1"/>
    <property type="match status" value="1"/>
</dbReference>
<dbReference type="PROSITE" id="PS50166">
    <property type="entry name" value="IMPORTIN_B_NT"/>
    <property type="match status" value="1"/>
</dbReference>
<dbReference type="InterPro" id="IPR016024">
    <property type="entry name" value="ARM-type_fold"/>
</dbReference>
<reference evidence="7 8" key="1">
    <citation type="submission" date="2017-08" db="EMBL/GenBank/DDBJ databases">
        <title>Acidophilic green algal genome provides insights into adaptation to an acidic environment.</title>
        <authorList>
            <person name="Hirooka S."/>
            <person name="Hirose Y."/>
            <person name="Kanesaki Y."/>
            <person name="Higuchi S."/>
            <person name="Fujiwara T."/>
            <person name="Onuma R."/>
            <person name="Era A."/>
            <person name="Ohbayashi R."/>
            <person name="Uzuka A."/>
            <person name="Nozaki H."/>
            <person name="Yoshikawa H."/>
            <person name="Miyagishima S.Y."/>
        </authorList>
    </citation>
    <scope>NUCLEOTIDE SEQUENCE [LARGE SCALE GENOMIC DNA]</scope>
    <source>
        <strain evidence="7 8">NIES-2499</strain>
    </source>
</reference>
<evidence type="ECO:0000313" key="7">
    <source>
        <dbReference type="EMBL" id="GAX77385.1"/>
    </source>
</evidence>
<dbReference type="Gene3D" id="1.25.10.10">
    <property type="entry name" value="Leucine-rich Repeat Variant"/>
    <property type="match status" value="1"/>
</dbReference>
<dbReference type="GO" id="GO:0005634">
    <property type="term" value="C:nucleus"/>
    <property type="evidence" value="ECO:0007669"/>
    <property type="project" value="UniProtKB-SubCell"/>
</dbReference>
<feature type="region of interest" description="Disordered" evidence="5">
    <location>
        <begin position="378"/>
        <end position="407"/>
    </location>
</feature>
<dbReference type="PANTHER" id="PTHR12363:SF33">
    <property type="entry name" value="IMPORTIN-13"/>
    <property type="match status" value="1"/>
</dbReference>
<dbReference type="AlphaFoldDB" id="A0A250X2V3"/>
<comment type="subcellular location">
    <subcellularLocation>
        <location evidence="1">Nucleus</location>
    </subcellularLocation>
</comment>
<evidence type="ECO:0000259" key="6">
    <source>
        <dbReference type="PROSITE" id="PS50166"/>
    </source>
</evidence>
<dbReference type="InterPro" id="IPR011989">
    <property type="entry name" value="ARM-like"/>
</dbReference>
<proteinExistence type="inferred from homology"/>
<name>A0A250X2V3_9CHLO</name>
<dbReference type="Pfam" id="PF24139">
    <property type="entry name" value="TPR_TNPO3_IPO13_4th"/>
    <property type="match status" value="1"/>
</dbReference>
<dbReference type="InterPro" id="IPR051345">
    <property type="entry name" value="Importin_beta-like_NTR"/>
</dbReference>
<dbReference type="SMART" id="SM00913">
    <property type="entry name" value="IBN_N"/>
    <property type="match status" value="1"/>
</dbReference>
<keyword evidence="8" id="KW-1185">Reference proteome</keyword>
<dbReference type="PANTHER" id="PTHR12363">
    <property type="entry name" value="TRANSPORTIN 3 AND IMPORTIN 13"/>
    <property type="match status" value="1"/>
</dbReference>
<dbReference type="InterPro" id="IPR058537">
    <property type="entry name" value="TPR_TNPO3_IPO13_4th"/>
</dbReference>
<dbReference type="GO" id="GO:0005737">
    <property type="term" value="C:cytoplasm"/>
    <property type="evidence" value="ECO:0007669"/>
    <property type="project" value="TreeGrafter"/>
</dbReference>